<dbReference type="EMBL" id="JBHSGI010000034">
    <property type="protein sequence ID" value="MFC4671701.1"/>
    <property type="molecule type" value="Genomic_DNA"/>
</dbReference>
<dbReference type="Proteomes" id="UP001595973">
    <property type="component" value="Unassembled WGS sequence"/>
</dbReference>
<evidence type="ECO:0000313" key="2">
    <source>
        <dbReference type="Proteomes" id="UP001595973"/>
    </source>
</evidence>
<gene>
    <name evidence="1" type="ORF">ACFO5X_24330</name>
</gene>
<sequence length="138" mass="15575">MTASKLDTAQPELDLTTQRGRVAAWCRWFDLEEPKLKYRKGDLLTSSVGWIGSVGASIDWIVCGDPKSMAIAYRKSEQERRGMLDALRKLEMTEAEMSALLLAMRTVAEDGVDVEEALQLWKQAVYDRRENPTTAAQH</sequence>
<proteinExistence type="predicted"/>
<reference evidence="2" key="1">
    <citation type="journal article" date="2019" name="Int. J. Syst. Evol. Microbiol.">
        <title>The Global Catalogue of Microorganisms (GCM) 10K type strain sequencing project: providing services to taxonomists for standard genome sequencing and annotation.</title>
        <authorList>
            <consortium name="The Broad Institute Genomics Platform"/>
            <consortium name="The Broad Institute Genome Sequencing Center for Infectious Disease"/>
            <person name="Wu L."/>
            <person name="Ma J."/>
        </authorList>
    </citation>
    <scope>NUCLEOTIDE SEQUENCE [LARGE SCALE GENOMIC DNA]</scope>
    <source>
        <strain evidence="2">CGMCC 4.7283</strain>
    </source>
</reference>
<keyword evidence="2" id="KW-1185">Reference proteome</keyword>
<accession>A0ABV9KQ37</accession>
<dbReference type="RefSeq" id="WP_380722512.1">
    <property type="nucleotide sequence ID" value="NZ_JBHSGI010000034.1"/>
</dbReference>
<evidence type="ECO:0000313" key="1">
    <source>
        <dbReference type="EMBL" id="MFC4671701.1"/>
    </source>
</evidence>
<organism evidence="1 2">
    <name type="scientific">Seohaeicola nanhaiensis</name>
    <dbReference type="NCBI Taxonomy" id="1387282"/>
    <lineage>
        <taxon>Bacteria</taxon>
        <taxon>Pseudomonadati</taxon>
        <taxon>Pseudomonadota</taxon>
        <taxon>Alphaproteobacteria</taxon>
        <taxon>Rhodobacterales</taxon>
        <taxon>Roseobacteraceae</taxon>
        <taxon>Seohaeicola</taxon>
    </lineage>
</organism>
<name>A0ABV9KQ37_9RHOB</name>
<comment type="caution">
    <text evidence="1">The sequence shown here is derived from an EMBL/GenBank/DDBJ whole genome shotgun (WGS) entry which is preliminary data.</text>
</comment>
<protein>
    <submittedName>
        <fullName evidence="1">Uncharacterized protein</fullName>
    </submittedName>
</protein>